<comment type="caution">
    <text evidence="2">The sequence shown here is derived from an EMBL/GenBank/DDBJ whole genome shotgun (WGS) entry which is preliminary data.</text>
</comment>
<organism evidence="2 3">
    <name type="scientific">Candidatus Pseudogracilibacillus intestinigallinarum</name>
    <dbReference type="NCBI Taxonomy" id="2838742"/>
    <lineage>
        <taxon>Bacteria</taxon>
        <taxon>Bacillati</taxon>
        <taxon>Bacillota</taxon>
        <taxon>Bacilli</taxon>
        <taxon>Bacillales</taxon>
        <taxon>Bacillaceae</taxon>
        <taxon>Pseudogracilibacillus</taxon>
    </lineage>
</organism>
<dbReference type="CDD" id="cd13440">
    <property type="entry name" value="CamS_repeat_2"/>
    <property type="match status" value="1"/>
</dbReference>
<name>A0A9D1PP71_9BACI</name>
<gene>
    <name evidence="2" type="ORF">H9895_11390</name>
</gene>
<dbReference type="CDD" id="cd13441">
    <property type="entry name" value="CamS_repeat_1"/>
    <property type="match status" value="1"/>
</dbReference>
<reference evidence="2" key="1">
    <citation type="journal article" date="2021" name="PeerJ">
        <title>Extensive microbial diversity within the chicken gut microbiome revealed by metagenomics and culture.</title>
        <authorList>
            <person name="Gilroy R."/>
            <person name="Ravi A."/>
            <person name="Getino M."/>
            <person name="Pursley I."/>
            <person name="Horton D.L."/>
            <person name="Alikhan N.F."/>
            <person name="Baker D."/>
            <person name="Gharbi K."/>
            <person name="Hall N."/>
            <person name="Watson M."/>
            <person name="Adriaenssens E.M."/>
            <person name="Foster-Nyarko E."/>
            <person name="Jarju S."/>
            <person name="Secka A."/>
            <person name="Antonio M."/>
            <person name="Oren A."/>
            <person name="Chaudhuri R.R."/>
            <person name="La Ragione R."/>
            <person name="Hildebrand F."/>
            <person name="Pallen M.J."/>
        </authorList>
    </citation>
    <scope>NUCLEOTIDE SEQUENCE</scope>
    <source>
        <strain evidence="2">CHK169-2315</strain>
    </source>
</reference>
<protein>
    <submittedName>
        <fullName evidence="2">CamS family sex pheromone protein</fullName>
    </submittedName>
</protein>
<dbReference type="Gene3D" id="3.10.570.10">
    <property type="entry name" value="sex pheromone staph- cam373 precursor domain"/>
    <property type="match status" value="1"/>
</dbReference>
<dbReference type="PROSITE" id="PS51257">
    <property type="entry name" value="PROKAR_LIPOPROTEIN"/>
    <property type="match status" value="1"/>
</dbReference>
<dbReference type="Proteomes" id="UP000823937">
    <property type="component" value="Unassembled WGS sequence"/>
</dbReference>
<evidence type="ECO:0000256" key="1">
    <source>
        <dbReference type="SAM" id="SignalP"/>
    </source>
</evidence>
<proteinExistence type="predicted"/>
<dbReference type="Pfam" id="PF07537">
    <property type="entry name" value="CamS"/>
    <property type="match status" value="1"/>
</dbReference>
<reference evidence="2" key="2">
    <citation type="submission" date="2021-04" db="EMBL/GenBank/DDBJ databases">
        <authorList>
            <person name="Gilroy R."/>
        </authorList>
    </citation>
    <scope>NUCLEOTIDE SEQUENCE</scope>
    <source>
        <strain evidence="2">CHK169-2315</strain>
    </source>
</reference>
<feature type="chain" id="PRO_5038745429" evidence="1">
    <location>
        <begin position="23"/>
        <end position="375"/>
    </location>
</feature>
<dbReference type="EMBL" id="DXHX01000164">
    <property type="protein sequence ID" value="HIV75667.1"/>
    <property type="molecule type" value="Genomic_DNA"/>
</dbReference>
<sequence length="375" mass="43269">MKRLAIILSCVLLFLASCSSKKEEDIVQPDNEGEQEISVIPNYSLSENQYKIMLPYRPSAARGAITNQISNRVDINELEEGLRRHSTDMFDPKKYVFEEGQYLSTEAVYDLIDSLNPKVKEKKKKEDKIKEHRKNPRVFSHVLEQNFLEKKDNRVELVGVSIGISLKSVYKFQTEVGGPDYYEDISKDEMLKEGKKIAEKVLAEVREQVYDQEGIEDIPVMIALFREEEQSSPVPGSFVAKTEVKQGEKKIGKWETLDEEHVMFPSNKAKDKYYEDYQKFKEFSDKLEEYFPNYVGIVGNGFYVKKDLNRMSVDVPIEFYGQGEVVGFTQYAYGLVKEIFPNHYDFELEVTSADGVESVIFRQAGDEEPTVHIFN</sequence>
<dbReference type="AlphaFoldDB" id="A0A9D1PP71"/>
<evidence type="ECO:0000313" key="3">
    <source>
        <dbReference type="Proteomes" id="UP000823937"/>
    </source>
</evidence>
<dbReference type="InterPro" id="IPR011426">
    <property type="entry name" value="CamS"/>
</dbReference>
<accession>A0A9D1PP71</accession>
<evidence type="ECO:0000313" key="2">
    <source>
        <dbReference type="EMBL" id="HIV75667.1"/>
    </source>
</evidence>
<keyword evidence="1" id="KW-0732">Signal</keyword>
<dbReference type="PIRSF" id="PIRSF012509">
    <property type="entry name" value="CamS"/>
    <property type="match status" value="1"/>
</dbReference>
<feature type="signal peptide" evidence="1">
    <location>
        <begin position="1"/>
        <end position="22"/>
    </location>
</feature>